<comment type="caution">
    <text evidence="2">The sequence shown here is derived from an EMBL/GenBank/DDBJ whole genome shotgun (WGS) entry which is preliminary data.</text>
</comment>
<dbReference type="EMBL" id="JBHTJM010000002">
    <property type="protein sequence ID" value="MFD0962982.1"/>
    <property type="molecule type" value="Genomic_DNA"/>
</dbReference>
<keyword evidence="1" id="KW-0472">Membrane</keyword>
<protein>
    <recommendedName>
        <fullName evidence="4">DUF4129 domain-containing protein</fullName>
    </recommendedName>
</protein>
<keyword evidence="3" id="KW-1185">Reference proteome</keyword>
<keyword evidence="1" id="KW-0812">Transmembrane</keyword>
<organism evidence="2 3">
    <name type="scientific">Pseudofulvibacter geojedonensis</name>
    <dbReference type="NCBI Taxonomy" id="1123758"/>
    <lineage>
        <taxon>Bacteria</taxon>
        <taxon>Pseudomonadati</taxon>
        <taxon>Bacteroidota</taxon>
        <taxon>Flavobacteriia</taxon>
        <taxon>Flavobacteriales</taxon>
        <taxon>Flavobacteriaceae</taxon>
        <taxon>Pseudofulvibacter</taxon>
    </lineage>
</organism>
<sequence>MSFSQYEEETAIDTPRSFKKPLKEKYNSGEFIYIEPEAPKPKPKTDFSWFTSILNFLFQWGFYVIAIIAVLIIIKLILDQNGFSVFSKTPKKTIEKLDLTNEELIENINIDELLQQAINNKEYRLAVRYYFLTILKELNLKKQIKLDKDKTNSDYLFEISKDSIRKQFSYTSYVYDYVWYGEFKLEDDEFNQIQNSFINFKKDIN</sequence>
<evidence type="ECO:0008006" key="4">
    <source>
        <dbReference type="Google" id="ProtNLM"/>
    </source>
</evidence>
<reference evidence="3" key="1">
    <citation type="journal article" date="2019" name="Int. J. Syst. Evol. Microbiol.">
        <title>The Global Catalogue of Microorganisms (GCM) 10K type strain sequencing project: providing services to taxonomists for standard genome sequencing and annotation.</title>
        <authorList>
            <consortium name="The Broad Institute Genomics Platform"/>
            <consortium name="The Broad Institute Genome Sequencing Center for Infectious Disease"/>
            <person name="Wu L."/>
            <person name="Ma J."/>
        </authorList>
    </citation>
    <scope>NUCLEOTIDE SEQUENCE [LARGE SCALE GENOMIC DNA]</scope>
    <source>
        <strain evidence="3">CCUG 62114</strain>
    </source>
</reference>
<proteinExistence type="predicted"/>
<name>A0ABW3I057_9FLAO</name>
<evidence type="ECO:0000313" key="3">
    <source>
        <dbReference type="Proteomes" id="UP001596997"/>
    </source>
</evidence>
<evidence type="ECO:0000313" key="2">
    <source>
        <dbReference type="EMBL" id="MFD0962982.1"/>
    </source>
</evidence>
<accession>A0ABW3I057</accession>
<gene>
    <name evidence="2" type="ORF">ACFQ1O_03075</name>
</gene>
<dbReference type="RefSeq" id="WP_377713191.1">
    <property type="nucleotide sequence ID" value="NZ_JBHTJM010000002.1"/>
</dbReference>
<feature type="transmembrane region" description="Helical" evidence="1">
    <location>
        <begin position="57"/>
        <end position="78"/>
    </location>
</feature>
<evidence type="ECO:0000256" key="1">
    <source>
        <dbReference type="SAM" id="Phobius"/>
    </source>
</evidence>
<keyword evidence="1" id="KW-1133">Transmembrane helix</keyword>
<dbReference type="Proteomes" id="UP001596997">
    <property type="component" value="Unassembled WGS sequence"/>
</dbReference>